<evidence type="ECO:0000256" key="1">
    <source>
        <dbReference type="ARBA" id="ARBA00007608"/>
    </source>
</evidence>
<dbReference type="Proteomes" id="UP000662703">
    <property type="component" value="Unassembled WGS sequence"/>
</dbReference>
<dbReference type="CDD" id="cd03675">
    <property type="entry name" value="NUDIX_Hydrolase"/>
    <property type="match status" value="1"/>
</dbReference>
<evidence type="ECO:0000256" key="4">
    <source>
        <dbReference type="RuleBase" id="RU364043"/>
    </source>
</evidence>
<organism evidence="6 7">
    <name type="scientific">Alloalcanivorax profundimaris</name>
    <dbReference type="NCBI Taxonomy" id="2735259"/>
    <lineage>
        <taxon>Bacteria</taxon>
        <taxon>Pseudomonadati</taxon>
        <taxon>Pseudomonadota</taxon>
        <taxon>Gammaproteobacteria</taxon>
        <taxon>Oceanospirillales</taxon>
        <taxon>Alcanivoracaceae</taxon>
        <taxon>Alloalcanivorax</taxon>
    </lineage>
</organism>
<comment type="similarity">
    <text evidence="1 4">Belongs to the Nudix hydrolase family. NudJ subfamily.</text>
</comment>
<evidence type="ECO:0000256" key="3">
    <source>
        <dbReference type="ARBA" id="ARBA00015552"/>
    </source>
</evidence>
<dbReference type="InterPro" id="IPR033713">
    <property type="entry name" value="NudJ"/>
</dbReference>
<evidence type="ECO:0000259" key="5">
    <source>
        <dbReference type="PROSITE" id="PS51462"/>
    </source>
</evidence>
<keyword evidence="4" id="KW-0460">Magnesium</keyword>
<comment type="cofactor">
    <cofactor evidence="4">
        <name>Mg(2+)</name>
        <dbReference type="ChEBI" id="CHEBI:18420"/>
    </cofactor>
</comment>
<evidence type="ECO:0000256" key="2">
    <source>
        <dbReference type="ARBA" id="ARBA00011245"/>
    </source>
</evidence>
<feature type="domain" description="Nudix hydrolase" evidence="5">
    <location>
        <begin position="23"/>
        <end position="150"/>
    </location>
</feature>
<gene>
    <name evidence="4" type="primary">nudJ</name>
    <name evidence="6" type="ORF">Y5W_00740</name>
</gene>
<dbReference type="PROSITE" id="PS51462">
    <property type="entry name" value="NUDIX"/>
    <property type="match status" value="1"/>
</dbReference>
<comment type="subunit">
    <text evidence="2 4">Monomer.</text>
</comment>
<reference evidence="6 7" key="1">
    <citation type="submission" date="2012-09" db="EMBL/GenBank/DDBJ databases">
        <title>Genome Sequence of alkane-degrading Bacterium Alcanivorax sp. 521-1.</title>
        <authorList>
            <person name="Lai Q."/>
            <person name="Shao Z."/>
        </authorList>
    </citation>
    <scope>NUCLEOTIDE SEQUENCE [LARGE SCALE GENOMIC DNA]</scope>
    <source>
        <strain evidence="6 7">521-1</strain>
    </source>
</reference>
<evidence type="ECO:0000313" key="6">
    <source>
        <dbReference type="EMBL" id="MBF5055446.1"/>
    </source>
</evidence>
<sequence>MRYHLRPLTDHDARLEPSMNSFEPHITVATIVEQEGRLLFVREMQAGEAVLNQPAGHAEFGEDLMQAAYRETLEETAWRVEITDLLGWYIFQPRPGAGVYYRTCFVARALGHDPHQKLDTGILEALWLTPEELQARRDEHRGPLVERCVADYLSGRRLPLDAIYQHPWPLQRG</sequence>
<accession>A0ABS0APN4</accession>
<protein>
    <recommendedName>
        <fullName evidence="3 4">Phosphatase NudJ</fullName>
        <ecNumber evidence="4">3.6.1.-</ecNumber>
    </recommendedName>
</protein>
<dbReference type="InterPro" id="IPR015797">
    <property type="entry name" value="NUDIX_hydrolase-like_dom_sf"/>
</dbReference>
<dbReference type="SUPFAM" id="SSF55811">
    <property type="entry name" value="Nudix"/>
    <property type="match status" value="1"/>
</dbReference>
<dbReference type="InterPro" id="IPR000086">
    <property type="entry name" value="NUDIX_hydrolase_dom"/>
</dbReference>
<dbReference type="EMBL" id="ARXX01000007">
    <property type="protein sequence ID" value="MBF5055446.1"/>
    <property type="molecule type" value="Genomic_DNA"/>
</dbReference>
<dbReference type="Gene3D" id="3.90.79.10">
    <property type="entry name" value="Nucleoside Triphosphate Pyrophosphohydrolase"/>
    <property type="match status" value="1"/>
</dbReference>
<dbReference type="PANTHER" id="PTHR43222">
    <property type="entry name" value="NUDIX HYDROLASE 23"/>
    <property type="match status" value="1"/>
</dbReference>
<comment type="caution">
    <text evidence="6">The sequence shown here is derived from an EMBL/GenBank/DDBJ whole genome shotgun (WGS) entry which is preliminary data.</text>
</comment>
<keyword evidence="7" id="KW-1185">Reference proteome</keyword>
<name>A0ABS0APN4_9GAMM</name>
<evidence type="ECO:0000313" key="7">
    <source>
        <dbReference type="Proteomes" id="UP000662703"/>
    </source>
</evidence>
<dbReference type="PANTHER" id="PTHR43222:SF11">
    <property type="entry name" value="PHOSPHATASE NUDJ"/>
    <property type="match status" value="1"/>
</dbReference>
<keyword evidence="4" id="KW-0378">Hydrolase</keyword>
<proteinExistence type="inferred from homology"/>
<dbReference type="Pfam" id="PF00293">
    <property type="entry name" value="NUDIX"/>
    <property type="match status" value="1"/>
</dbReference>
<dbReference type="EC" id="3.6.1.-" evidence="4"/>